<dbReference type="AlphaFoldDB" id="A0A9D9HQ72"/>
<reference evidence="3" key="1">
    <citation type="submission" date="2020-10" db="EMBL/GenBank/DDBJ databases">
        <authorList>
            <person name="Gilroy R."/>
        </authorList>
    </citation>
    <scope>NUCLEOTIDE SEQUENCE</scope>
    <source>
        <strain evidence="3">10532</strain>
    </source>
</reference>
<dbReference type="InterPro" id="IPR034904">
    <property type="entry name" value="FSCA_dom_sf"/>
</dbReference>
<dbReference type="EMBL" id="JADIMM010000090">
    <property type="protein sequence ID" value="MBO8458136.1"/>
    <property type="molecule type" value="Genomic_DNA"/>
</dbReference>
<gene>
    <name evidence="3" type="ORF">IAA81_07905</name>
</gene>
<dbReference type="Gene3D" id="3.30.300.130">
    <property type="entry name" value="Fe-S cluster assembly (FSCA)"/>
    <property type="match status" value="1"/>
</dbReference>
<accession>A0A9D9HQ72</accession>
<feature type="domain" description="NIF system FeS cluster assembly NifU C-terminal" evidence="2">
    <location>
        <begin position="5"/>
        <end position="72"/>
    </location>
</feature>
<dbReference type="SUPFAM" id="SSF117916">
    <property type="entry name" value="Fe-S cluster assembly (FSCA) domain-like"/>
    <property type="match status" value="1"/>
</dbReference>
<organism evidence="3 4">
    <name type="scientific">Candidatus Gallitreponema excrementavium</name>
    <dbReference type="NCBI Taxonomy" id="2840840"/>
    <lineage>
        <taxon>Bacteria</taxon>
        <taxon>Pseudomonadati</taxon>
        <taxon>Spirochaetota</taxon>
        <taxon>Spirochaetia</taxon>
        <taxon>Spirochaetales</taxon>
        <taxon>Candidatus Gallitreponema</taxon>
    </lineage>
</organism>
<dbReference type="InterPro" id="IPR001075">
    <property type="entry name" value="NIF_FeS_clus_asmbl_NifU_C"/>
</dbReference>
<dbReference type="GO" id="GO:0016226">
    <property type="term" value="P:iron-sulfur cluster assembly"/>
    <property type="evidence" value="ECO:0007669"/>
    <property type="project" value="InterPro"/>
</dbReference>
<dbReference type="PANTHER" id="PTHR11178">
    <property type="entry name" value="IRON-SULFUR CLUSTER SCAFFOLD PROTEIN NFU-RELATED"/>
    <property type="match status" value="1"/>
</dbReference>
<dbReference type="GO" id="GO:0005506">
    <property type="term" value="F:iron ion binding"/>
    <property type="evidence" value="ECO:0007669"/>
    <property type="project" value="InterPro"/>
</dbReference>
<protein>
    <submittedName>
        <fullName evidence="3">NifU family protein</fullName>
    </submittedName>
</protein>
<dbReference type="PANTHER" id="PTHR11178:SF25">
    <property type="entry name" value="NIFU-LIKE PROTEIN 3, CHLOROPLASTIC"/>
    <property type="match status" value="1"/>
</dbReference>
<evidence type="ECO:0000256" key="1">
    <source>
        <dbReference type="ARBA" id="ARBA00006420"/>
    </source>
</evidence>
<comment type="similarity">
    <text evidence="1">Belongs to the NifU family.</text>
</comment>
<comment type="caution">
    <text evidence="3">The sequence shown here is derived from an EMBL/GenBank/DDBJ whole genome shotgun (WGS) entry which is preliminary data.</text>
</comment>
<dbReference type="Pfam" id="PF01106">
    <property type="entry name" value="NifU"/>
    <property type="match status" value="1"/>
</dbReference>
<reference evidence="3" key="2">
    <citation type="journal article" date="2021" name="PeerJ">
        <title>Extensive microbial diversity within the chicken gut microbiome revealed by metagenomics and culture.</title>
        <authorList>
            <person name="Gilroy R."/>
            <person name="Ravi A."/>
            <person name="Getino M."/>
            <person name="Pursley I."/>
            <person name="Horton D.L."/>
            <person name="Alikhan N.F."/>
            <person name="Baker D."/>
            <person name="Gharbi K."/>
            <person name="Hall N."/>
            <person name="Watson M."/>
            <person name="Adriaenssens E.M."/>
            <person name="Foster-Nyarko E."/>
            <person name="Jarju S."/>
            <person name="Secka A."/>
            <person name="Antonio M."/>
            <person name="Oren A."/>
            <person name="Chaudhuri R.R."/>
            <person name="La Ragione R."/>
            <person name="Hildebrand F."/>
            <person name="Pallen M.J."/>
        </authorList>
    </citation>
    <scope>NUCLEOTIDE SEQUENCE</scope>
    <source>
        <strain evidence="3">10532</strain>
    </source>
</reference>
<evidence type="ECO:0000313" key="4">
    <source>
        <dbReference type="Proteomes" id="UP000823638"/>
    </source>
</evidence>
<proteinExistence type="inferred from homology"/>
<dbReference type="GO" id="GO:0051536">
    <property type="term" value="F:iron-sulfur cluster binding"/>
    <property type="evidence" value="ECO:0007669"/>
    <property type="project" value="InterPro"/>
</dbReference>
<evidence type="ECO:0000313" key="3">
    <source>
        <dbReference type="EMBL" id="MBO8458136.1"/>
    </source>
</evidence>
<name>A0A9D9HQ72_9SPIR</name>
<sequence length="75" mass="8081">MEDKVKKIIEEIRPQLQNDGGDIELVSVDVATGKVNVRLKGACGSCPMATMTLKMGVEAALKEQIPEVTEVVQVV</sequence>
<evidence type="ECO:0000259" key="2">
    <source>
        <dbReference type="Pfam" id="PF01106"/>
    </source>
</evidence>
<dbReference type="Proteomes" id="UP000823638">
    <property type="component" value="Unassembled WGS sequence"/>
</dbReference>